<feature type="transmembrane region" description="Helical" evidence="1">
    <location>
        <begin position="260"/>
        <end position="281"/>
    </location>
</feature>
<feature type="transmembrane region" description="Helical" evidence="1">
    <location>
        <begin position="34"/>
        <end position="54"/>
    </location>
</feature>
<evidence type="ECO:0000313" key="7">
    <source>
        <dbReference type="Proteomes" id="UP000306825"/>
    </source>
</evidence>
<dbReference type="PANTHER" id="PTHR39084">
    <property type="entry name" value="MEMBRANE PROTEIN-RELATED"/>
    <property type="match status" value="1"/>
</dbReference>
<feature type="transmembrane region" description="Helical" evidence="1">
    <location>
        <begin position="91"/>
        <end position="122"/>
    </location>
</feature>
<sequence length="415" mass="46593">MDIEILKSIALSIVLGFLIGLERNISFKSVHEKGFAGSRTFALISLIGYISSFLSNYYPFIIYISFFIISLLSITAYFLKVFHYHKQGTTTHFSIIIAFLVGVLVFKGMFFYAIIVTIATVFILNIKSKLKNIESQLSSKDINAAILLLTMTFLILPYLPDKMIFYINPHKTWLMAVIISSLSFLGYIGIKLFGIKYGILITGAAGGFVSSTGVTYTLSKLYKKYKNSLYTYAAAIAIANTIMFARVFVEVLIINKKLSLLIALPYLLTTFFGTIFAIYLYKKENSIISNINLANKNPLELDEAIKFAIIFTIIYSLVYFIGSRYGEVGIYFLSFISGIADVDAITLSLSSMNLEIKTAFLGIVIATISNSLFKLAIVFFFGDKELFKIIFKFFFLILSIFVISNLAVLYFKGLI</sequence>
<dbReference type="PANTHER" id="PTHR39084:SF1">
    <property type="entry name" value="DUF4010 DOMAIN-CONTAINING PROTEIN"/>
    <property type="match status" value="1"/>
</dbReference>
<feature type="transmembrane region" description="Helical" evidence="1">
    <location>
        <begin position="6"/>
        <end position="22"/>
    </location>
</feature>
<evidence type="ECO:0000313" key="4">
    <source>
        <dbReference type="EMBL" id="EDM23057.1"/>
    </source>
</evidence>
<feature type="transmembrane region" description="Helical" evidence="1">
    <location>
        <begin position="328"/>
        <end position="347"/>
    </location>
</feature>
<feature type="domain" description="MgtC/SapB/SrpB/YhiD N-terminal" evidence="2">
    <location>
        <begin position="10"/>
        <end position="132"/>
    </location>
</feature>
<proteinExistence type="predicted"/>
<reference evidence="5 7" key="2">
    <citation type="submission" date="2019-05" db="EMBL/GenBank/DDBJ databases">
        <title>A comparative analysis of the Nautiliaceae.</title>
        <authorList>
            <person name="Grosche A."/>
            <person name="Smedile F."/>
            <person name="Vetriani C."/>
        </authorList>
    </citation>
    <scope>NUCLEOTIDE SEQUENCE [LARGE SCALE GENOMIC DNA]</scope>
    <source>
        <strain evidence="5 7">TB-2</strain>
    </source>
</reference>
<gene>
    <name evidence="4" type="ORF">CMTB2_00394</name>
    <name evidence="5" type="ORF">FE773_05100</name>
</gene>
<keyword evidence="1" id="KW-0472">Membrane</keyword>
<dbReference type="InterPro" id="IPR025105">
    <property type="entry name" value="DUF4010"/>
</dbReference>
<feature type="transmembrane region" description="Helical" evidence="1">
    <location>
        <begin position="304"/>
        <end position="322"/>
    </location>
</feature>
<keyword evidence="7" id="KW-1185">Reference proteome</keyword>
<keyword evidence="1" id="KW-1133">Transmembrane helix</keyword>
<keyword evidence="1" id="KW-0812">Transmembrane</keyword>
<evidence type="ECO:0000259" key="2">
    <source>
        <dbReference type="Pfam" id="PF02308"/>
    </source>
</evidence>
<dbReference type="InterPro" id="IPR049177">
    <property type="entry name" value="MgtC_SapB_SrpB_YhiD_N"/>
</dbReference>
<protein>
    <submittedName>
        <fullName evidence="5">MgtC/SapB family protein</fullName>
    </submittedName>
</protein>
<evidence type="ECO:0000313" key="5">
    <source>
        <dbReference type="EMBL" id="QCT94573.1"/>
    </source>
</evidence>
<dbReference type="AlphaFoldDB" id="A0AAI9F0V3"/>
<reference evidence="4 6" key="1">
    <citation type="journal article" date="2011" name="Stand. Genomic Sci.">
        <title>Draft genome sequence of Caminibacter mediatlanticus strain TB-2, an epsilonproteobacterium isolated from a deep-sea hydrothermal vent.</title>
        <authorList>
            <person name="Giovannelli D."/>
            <person name="Ferriera S."/>
            <person name="Johnson J."/>
            <person name="Kravitz S."/>
            <person name="Perez-Rodriguez I."/>
            <person name="Ricci J."/>
            <person name="O'Brien C."/>
            <person name="Voordeckers J.W."/>
            <person name="Bini E."/>
            <person name="Vetriani C."/>
        </authorList>
    </citation>
    <scope>NUCLEOTIDE SEQUENCE [LARGE SCALE GENOMIC DNA]</scope>
    <source>
        <strain evidence="4 6">TB-2</strain>
    </source>
</reference>
<feature type="transmembrane region" description="Helical" evidence="1">
    <location>
        <begin position="359"/>
        <end position="381"/>
    </location>
</feature>
<feature type="transmembrane region" description="Helical" evidence="1">
    <location>
        <begin position="60"/>
        <end position="79"/>
    </location>
</feature>
<accession>A0AAI9F0V3</accession>
<evidence type="ECO:0000259" key="3">
    <source>
        <dbReference type="Pfam" id="PF13194"/>
    </source>
</evidence>
<dbReference type="EMBL" id="ABCJ01000011">
    <property type="protein sequence ID" value="EDM23057.1"/>
    <property type="molecule type" value="Genomic_DNA"/>
</dbReference>
<feature type="transmembrane region" description="Helical" evidence="1">
    <location>
        <begin position="230"/>
        <end position="254"/>
    </location>
</feature>
<feature type="transmembrane region" description="Helical" evidence="1">
    <location>
        <begin position="196"/>
        <end position="218"/>
    </location>
</feature>
<dbReference type="RefSeq" id="WP_007475448.1">
    <property type="nucleotide sequence ID" value="NZ_ABCJ01000011.1"/>
</dbReference>
<name>A0AAI9F0V3_9BACT</name>
<dbReference type="Proteomes" id="UP000306825">
    <property type="component" value="Chromosome"/>
</dbReference>
<evidence type="ECO:0000313" key="6">
    <source>
        <dbReference type="Proteomes" id="UP000003288"/>
    </source>
</evidence>
<feature type="transmembrane region" description="Helical" evidence="1">
    <location>
        <begin position="393"/>
        <end position="411"/>
    </location>
</feature>
<dbReference type="Pfam" id="PF13194">
    <property type="entry name" value="DUF4010"/>
    <property type="match status" value="1"/>
</dbReference>
<feature type="domain" description="DUF4010" evidence="3">
    <location>
        <begin position="177"/>
        <end position="382"/>
    </location>
</feature>
<dbReference type="EMBL" id="CP040463">
    <property type="protein sequence ID" value="QCT94573.1"/>
    <property type="molecule type" value="Genomic_DNA"/>
</dbReference>
<feature type="transmembrane region" description="Helical" evidence="1">
    <location>
        <begin position="142"/>
        <end position="160"/>
    </location>
</feature>
<dbReference type="Proteomes" id="UP000003288">
    <property type="component" value="Unassembled WGS sequence"/>
</dbReference>
<evidence type="ECO:0000256" key="1">
    <source>
        <dbReference type="SAM" id="Phobius"/>
    </source>
</evidence>
<feature type="transmembrane region" description="Helical" evidence="1">
    <location>
        <begin position="172"/>
        <end position="190"/>
    </location>
</feature>
<dbReference type="Pfam" id="PF02308">
    <property type="entry name" value="MgtC"/>
    <property type="match status" value="1"/>
</dbReference>
<organism evidence="4 6">
    <name type="scientific">Caminibacter mediatlanticus TB-2</name>
    <dbReference type="NCBI Taxonomy" id="391592"/>
    <lineage>
        <taxon>Bacteria</taxon>
        <taxon>Pseudomonadati</taxon>
        <taxon>Campylobacterota</taxon>
        <taxon>Epsilonproteobacteria</taxon>
        <taxon>Nautiliales</taxon>
        <taxon>Nautiliaceae</taxon>
        <taxon>Caminibacter</taxon>
    </lineage>
</organism>